<dbReference type="NCBIfam" id="NF002341">
    <property type="entry name" value="PRK01305.1-1"/>
    <property type="match status" value="1"/>
</dbReference>
<keyword evidence="3 4" id="KW-0012">Acyltransferase</keyword>
<dbReference type="HAMAP" id="MF_00689">
    <property type="entry name" value="Bpt"/>
    <property type="match status" value="1"/>
</dbReference>
<dbReference type="GO" id="GO:0071596">
    <property type="term" value="P:ubiquitin-dependent protein catabolic process via the N-end rule pathway"/>
    <property type="evidence" value="ECO:0007669"/>
    <property type="project" value="InterPro"/>
</dbReference>
<dbReference type="GO" id="GO:0004057">
    <property type="term" value="F:arginyl-tRNA--protein transferase activity"/>
    <property type="evidence" value="ECO:0007669"/>
    <property type="project" value="InterPro"/>
</dbReference>
<dbReference type="GO" id="GO:0005737">
    <property type="term" value="C:cytoplasm"/>
    <property type="evidence" value="ECO:0007669"/>
    <property type="project" value="UniProtKB-SubCell"/>
</dbReference>
<comment type="catalytic activity">
    <reaction evidence="4">
        <text>N-terminal L-aspartyl-[protein] + L-leucyl-tRNA(Leu) = N-terminal L-leucyl-L-aspartyl-[protein] + tRNA(Leu) + H(+)</text>
        <dbReference type="Rhea" id="RHEA:50420"/>
        <dbReference type="Rhea" id="RHEA-COMP:9613"/>
        <dbReference type="Rhea" id="RHEA-COMP:9622"/>
        <dbReference type="Rhea" id="RHEA-COMP:12669"/>
        <dbReference type="Rhea" id="RHEA-COMP:12674"/>
        <dbReference type="ChEBI" id="CHEBI:15378"/>
        <dbReference type="ChEBI" id="CHEBI:64720"/>
        <dbReference type="ChEBI" id="CHEBI:78442"/>
        <dbReference type="ChEBI" id="CHEBI:78494"/>
        <dbReference type="ChEBI" id="CHEBI:133042"/>
        <dbReference type="EC" id="2.3.2.29"/>
    </reaction>
</comment>
<dbReference type="PIRSF" id="PIRSF037208">
    <property type="entry name" value="ATE_pro_prd"/>
    <property type="match status" value="1"/>
</dbReference>
<comment type="function">
    <text evidence="4">Functions in the N-end rule pathway of protein degradation where it conjugates Leu from its aminoacyl-tRNA to the N-termini of proteins containing an N-terminal aspartate or glutamate.</text>
</comment>
<evidence type="ECO:0000256" key="1">
    <source>
        <dbReference type="ARBA" id="ARBA00022490"/>
    </source>
</evidence>
<organism evidence="7 8">
    <name type="scientific">Thiohalomonas denitrificans</name>
    <dbReference type="NCBI Taxonomy" id="415747"/>
    <lineage>
        <taxon>Bacteria</taxon>
        <taxon>Pseudomonadati</taxon>
        <taxon>Pseudomonadota</taxon>
        <taxon>Gammaproteobacteria</taxon>
        <taxon>Thiohalomonadales</taxon>
        <taxon>Thiohalomonadaceae</taxon>
        <taxon>Thiohalomonas</taxon>
    </lineage>
</organism>
<protein>
    <recommendedName>
        <fullName evidence="4">Aspartate/glutamate leucyltransferase</fullName>
        <ecNumber evidence="4">2.3.2.29</ecNumber>
    </recommendedName>
</protein>
<feature type="domain" description="N-end aminoacyl transferase N-terminal" evidence="5">
    <location>
        <begin position="20"/>
        <end position="90"/>
    </location>
</feature>
<dbReference type="AlphaFoldDB" id="A0A1G5QBC9"/>
<dbReference type="InterPro" id="IPR017138">
    <property type="entry name" value="Asp_Glu_LeuTrfase"/>
</dbReference>
<dbReference type="SUPFAM" id="SSF55729">
    <property type="entry name" value="Acyl-CoA N-acyltransferases (Nat)"/>
    <property type="match status" value="1"/>
</dbReference>
<sequence>MNDLMHFIPPDMAFYATPPHECSYFPERRAITLFADPHVPMSNQLYGVLAPLGFRRSGEYVYRPRCSHCDACQPARIPVADARLNRSQRRTWKSNQDLRVTRRPAGYHEEHYRLYRDYIHARHTEGGMDVDSVEQYMAFLTSSWANTDFVEFRSLDRLLAIAVVDQFDAGLSAVYTFFDPREHKRGLGTFAVLWQIEEARRIGLDYVYLGYYIAESPKMAYKRNYRPLEILVNGDWKPIEA</sequence>
<proteinExistence type="inferred from homology"/>
<dbReference type="PANTHER" id="PTHR21367">
    <property type="entry name" value="ARGININE-TRNA-PROTEIN TRANSFERASE 1"/>
    <property type="match status" value="1"/>
</dbReference>
<dbReference type="Pfam" id="PF04377">
    <property type="entry name" value="ATE_C"/>
    <property type="match status" value="1"/>
</dbReference>
<comment type="similarity">
    <text evidence="4">Belongs to the R-transferase family. Bpt subfamily.</text>
</comment>
<dbReference type="InterPro" id="IPR007471">
    <property type="entry name" value="N-end_Aminoacyl_Trfase_N"/>
</dbReference>
<name>A0A1G5QBC9_9GAMM</name>
<evidence type="ECO:0000256" key="3">
    <source>
        <dbReference type="ARBA" id="ARBA00023315"/>
    </source>
</evidence>
<keyword evidence="1 4" id="KW-0963">Cytoplasm</keyword>
<dbReference type="GO" id="GO:0008914">
    <property type="term" value="F:leucyl-tRNA--protein transferase activity"/>
    <property type="evidence" value="ECO:0007669"/>
    <property type="project" value="UniProtKB-UniRule"/>
</dbReference>
<dbReference type="NCBIfam" id="NF002342">
    <property type="entry name" value="PRK01305.1-3"/>
    <property type="match status" value="1"/>
</dbReference>
<evidence type="ECO:0000313" key="7">
    <source>
        <dbReference type="EMBL" id="SCZ59173.1"/>
    </source>
</evidence>
<evidence type="ECO:0000256" key="4">
    <source>
        <dbReference type="HAMAP-Rule" id="MF_00689"/>
    </source>
</evidence>
<dbReference type="PANTHER" id="PTHR21367:SF1">
    <property type="entry name" value="ARGINYL-TRNA--PROTEIN TRANSFERASE 1"/>
    <property type="match status" value="1"/>
</dbReference>
<accession>A0A1G5QBC9</accession>
<dbReference type="InterPro" id="IPR016181">
    <property type="entry name" value="Acyl_CoA_acyltransferase"/>
</dbReference>
<dbReference type="EC" id="2.3.2.29" evidence="4"/>
<dbReference type="InterPro" id="IPR007472">
    <property type="entry name" value="N-end_Aminoacyl_Trfase_C"/>
</dbReference>
<evidence type="ECO:0000259" key="5">
    <source>
        <dbReference type="Pfam" id="PF04376"/>
    </source>
</evidence>
<dbReference type="NCBIfam" id="NF002346">
    <property type="entry name" value="PRK01305.2-3"/>
    <property type="match status" value="1"/>
</dbReference>
<feature type="domain" description="N-end rule aminoacyl transferase C-terminal" evidence="6">
    <location>
        <begin position="110"/>
        <end position="231"/>
    </location>
</feature>
<reference evidence="7 8" key="1">
    <citation type="submission" date="2016-10" db="EMBL/GenBank/DDBJ databases">
        <authorList>
            <person name="de Groot N.N."/>
        </authorList>
    </citation>
    <scope>NUCLEOTIDE SEQUENCE [LARGE SCALE GENOMIC DNA]</scope>
    <source>
        <strain evidence="7 8">HLD2</strain>
    </source>
</reference>
<dbReference type="Pfam" id="PF04376">
    <property type="entry name" value="ATE_N"/>
    <property type="match status" value="1"/>
</dbReference>
<dbReference type="Proteomes" id="UP000199648">
    <property type="component" value="Unassembled WGS sequence"/>
</dbReference>
<dbReference type="STRING" id="415747.SAMN03097708_01805"/>
<dbReference type="InterPro" id="IPR030700">
    <property type="entry name" value="N-end_Aminoacyl_Trfase"/>
</dbReference>
<gene>
    <name evidence="4" type="primary">bpt</name>
    <name evidence="7" type="ORF">SAMN03097708_01805</name>
</gene>
<comment type="catalytic activity">
    <reaction evidence="4">
        <text>N-terminal L-glutamyl-[protein] + L-leucyl-tRNA(Leu) = N-terminal L-leucyl-L-glutamyl-[protein] + tRNA(Leu) + H(+)</text>
        <dbReference type="Rhea" id="RHEA:50412"/>
        <dbReference type="Rhea" id="RHEA-COMP:9613"/>
        <dbReference type="Rhea" id="RHEA-COMP:9622"/>
        <dbReference type="Rhea" id="RHEA-COMP:12664"/>
        <dbReference type="Rhea" id="RHEA-COMP:12668"/>
        <dbReference type="ChEBI" id="CHEBI:15378"/>
        <dbReference type="ChEBI" id="CHEBI:64721"/>
        <dbReference type="ChEBI" id="CHEBI:78442"/>
        <dbReference type="ChEBI" id="CHEBI:78494"/>
        <dbReference type="ChEBI" id="CHEBI:133041"/>
        <dbReference type="EC" id="2.3.2.29"/>
    </reaction>
</comment>
<evidence type="ECO:0000259" key="6">
    <source>
        <dbReference type="Pfam" id="PF04377"/>
    </source>
</evidence>
<evidence type="ECO:0000313" key="8">
    <source>
        <dbReference type="Proteomes" id="UP000199648"/>
    </source>
</evidence>
<dbReference type="RefSeq" id="WP_245688293.1">
    <property type="nucleotide sequence ID" value="NZ_FMWD01000005.1"/>
</dbReference>
<comment type="subcellular location">
    <subcellularLocation>
        <location evidence="4">Cytoplasm</location>
    </subcellularLocation>
</comment>
<keyword evidence="8" id="KW-1185">Reference proteome</keyword>
<dbReference type="EMBL" id="FMWD01000005">
    <property type="protein sequence ID" value="SCZ59173.1"/>
    <property type="molecule type" value="Genomic_DNA"/>
</dbReference>
<keyword evidence="2 4" id="KW-0808">Transferase</keyword>
<evidence type="ECO:0000256" key="2">
    <source>
        <dbReference type="ARBA" id="ARBA00022679"/>
    </source>
</evidence>